<dbReference type="SUPFAM" id="SSF55424">
    <property type="entry name" value="FAD/NAD-linked reductases, dimerisation (C-terminal) domain"/>
    <property type="match status" value="1"/>
</dbReference>
<reference evidence="7 8" key="1">
    <citation type="journal article" date="2012" name="BMC Genomics">
        <title>Comparative genomics of the classical Bordetella subspecies: the evolution and exchange of virulence-associated diversity amongst closely related pathogens.</title>
        <authorList>
            <person name="Park J."/>
            <person name="Zhang Y."/>
            <person name="Buboltz A.M."/>
            <person name="Zhang X."/>
            <person name="Schuster S.C."/>
            <person name="Ahuja U."/>
            <person name="Liu M."/>
            <person name="Miller J.F."/>
            <person name="Sebaihia M."/>
            <person name="Bentley S.D."/>
            <person name="Parkhill J."/>
            <person name="Harvill E.T."/>
        </authorList>
    </citation>
    <scope>NUCLEOTIDE SEQUENCE [LARGE SCALE GENOMIC DNA]</scope>
    <source>
        <strain evidence="7 8">253</strain>
    </source>
</reference>
<evidence type="ECO:0000313" key="7">
    <source>
        <dbReference type="EMBL" id="CCJ54260.1"/>
    </source>
</evidence>
<dbReference type="InterPro" id="IPR016156">
    <property type="entry name" value="FAD/NAD-linked_Rdtase_dimer_sf"/>
</dbReference>
<evidence type="ECO:0000256" key="3">
    <source>
        <dbReference type="ARBA" id="ARBA00022827"/>
    </source>
</evidence>
<dbReference type="KEGG" id="bbh:BN112_2343"/>
<organism evidence="7 8">
    <name type="scientific">Bordetella bronchiseptica 253</name>
    <dbReference type="NCBI Taxonomy" id="568707"/>
    <lineage>
        <taxon>Bacteria</taxon>
        <taxon>Pseudomonadati</taxon>
        <taxon>Pseudomonadota</taxon>
        <taxon>Betaproteobacteria</taxon>
        <taxon>Burkholderiales</taxon>
        <taxon>Alcaligenaceae</taxon>
        <taxon>Bordetella</taxon>
    </lineage>
</organism>
<dbReference type="InterPro" id="IPR028202">
    <property type="entry name" value="Reductase_C"/>
</dbReference>
<evidence type="ECO:0000259" key="5">
    <source>
        <dbReference type="Pfam" id="PF07992"/>
    </source>
</evidence>
<dbReference type="InterPro" id="IPR050446">
    <property type="entry name" value="FAD-oxidoreductase/Apoptosis"/>
</dbReference>
<dbReference type="PRINTS" id="PR00411">
    <property type="entry name" value="PNDRDTASEI"/>
</dbReference>
<dbReference type="GO" id="GO:0016651">
    <property type="term" value="F:oxidoreductase activity, acting on NAD(P)H"/>
    <property type="evidence" value="ECO:0007669"/>
    <property type="project" value="TreeGrafter"/>
</dbReference>
<dbReference type="GO" id="GO:0005737">
    <property type="term" value="C:cytoplasm"/>
    <property type="evidence" value="ECO:0007669"/>
    <property type="project" value="TreeGrafter"/>
</dbReference>
<dbReference type="OrthoDB" id="9769238at2"/>
<proteinExistence type="predicted"/>
<dbReference type="Pfam" id="PF14759">
    <property type="entry name" value="Reductase_C"/>
    <property type="match status" value="1"/>
</dbReference>
<keyword evidence="4" id="KW-0560">Oxidoreductase</keyword>
<dbReference type="Pfam" id="PF07992">
    <property type="entry name" value="Pyr_redox_2"/>
    <property type="match status" value="1"/>
</dbReference>
<dbReference type="RefSeq" id="WP_015064425.1">
    <property type="nucleotide sequence ID" value="NC_019382.1"/>
</dbReference>
<evidence type="ECO:0000256" key="4">
    <source>
        <dbReference type="ARBA" id="ARBA00023002"/>
    </source>
</evidence>
<protein>
    <submittedName>
        <fullName evidence="7">Ferredoxin reductase</fullName>
    </submittedName>
</protein>
<evidence type="ECO:0000256" key="2">
    <source>
        <dbReference type="ARBA" id="ARBA00022630"/>
    </source>
</evidence>
<dbReference type="SUPFAM" id="SSF51905">
    <property type="entry name" value="FAD/NAD(P)-binding domain"/>
    <property type="match status" value="1"/>
</dbReference>
<dbReference type="EMBL" id="HE965806">
    <property type="protein sequence ID" value="CCJ54260.1"/>
    <property type="molecule type" value="Genomic_DNA"/>
</dbReference>
<dbReference type="Gene3D" id="3.30.390.30">
    <property type="match status" value="1"/>
</dbReference>
<dbReference type="InterPro" id="IPR023753">
    <property type="entry name" value="FAD/NAD-binding_dom"/>
</dbReference>
<dbReference type="Gene3D" id="3.50.50.60">
    <property type="entry name" value="FAD/NAD(P)-binding domain"/>
    <property type="match status" value="2"/>
</dbReference>
<sequence length="416" mass="44009">MQHAPVIQQDAPGLVVVGAGCAGVEAAFAARNAGWQGPITLLGEESAEPYHRPPLSKAFLQGAAGIDSLGLKQAALYERAAIARIGATRVTRIDRAARRLHCADGRTLPYGKLVLACGGRARRLDEALAEGGGHVHYLRTLDDARGLRARLEHSRRVVIVGAGYVGLEVASACRALGLAVTVLEAAPRVLARVTAPVVSAFYEATHRGQGVDLLLDTGVAALEPAGDGGVAAVHTSDGQRIPTDLVIAGIGLAPNVELAREAGLAVGDGIVVDAMLRTEDPDILAIGDCALAYNPRYGRAMRIESVPNALEHARQAAATVCGKPRELDPLPWFWSDQYGLKLKMAGVAHGHDQVVVRGDPRQGAFSVFYLKSGQLLAVDTVNRPGEFMAARKLIFSTIGQADRLADETRELKHWLA</sequence>
<dbReference type="InterPro" id="IPR036188">
    <property type="entry name" value="FAD/NAD-bd_sf"/>
</dbReference>
<gene>
    <name evidence="7" type="ORF">BN112_2343</name>
</gene>
<accession>A0A0C6P6Q1</accession>
<feature type="domain" description="FAD/NAD(P)-binding" evidence="5">
    <location>
        <begin position="14"/>
        <end position="313"/>
    </location>
</feature>
<dbReference type="AlphaFoldDB" id="A0A0C6P6Q1"/>
<evidence type="ECO:0000313" key="8">
    <source>
        <dbReference type="Proteomes" id="UP000007564"/>
    </source>
</evidence>
<evidence type="ECO:0000256" key="1">
    <source>
        <dbReference type="ARBA" id="ARBA00001974"/>
    </source>
</evidence>
<dbReference type="PRINTS" id="PR00368">
    <property type="entry name" value="FADPNR"/>
</dbReference>
<dbReference type="Proteomes" id="UP000007564">
    <property type="component" value="Chromosome"/>
</dbReference>
<dbReference type="HOGENOM" id="CLU_003291_4_0_4"/>
<dbReference type="PANTHER" id="PTHR43557">
    <property type="entry name" value="APOPTOSIS-INDUCING FACTOR 1"/>
    <property type="match status" value="1"/>
</dbReference>
<name>A0A0C6P6Q1_BORBO</name>
<comment type="cofactor">
    <cofactor evidence="1">
        <name>FAD</name>
        <dbReference type="ChEBI" id="CHEBI:57692"/>
    </cofactor>
</comment>
<keyword evidence="2" id="KW-0285">Flavoprotein</keyword>
<evidence type="ECO:0000259" key="6">
    <source>
        <dbReference type="Pfam" id="PF14759"/>
    </source>
</evidence>
<keyword evidence="3" id="KW-0274">FAD</keyword>
<feature type="domain" description="Reductase C-terminal" evidence="6">
    <location>
        <begin position="332"/>
        <end position="413"/>
    </location>
</feature>
<dbReference type="PANTHER" id="PTHR43557:SF2">
    <property type="entry name" value="RIESKE DOMAIN-CONTAINING PROTEIN-RELATED"/>
    <property type="match status" value="1"/>
</dbReference>